<protein>
    <submittedName>
        <fullName evidence="2">Sensor histidine kinase</fullName>
    </submittedName>
</protein>
<keyword evidence="2" id="KW-0418">Kinase</keyword>
<evidence type="ECO:0000313" key="2">
    <source>
        <dbReference type="EMBL" id="MCQ1538224.1"/>
    </source>
</evidence>
<keyword evidence="2" id="KW-0808">Transferase</keyword>
<dbReference type="Gene3D" id="3.30.450.20">
    <property type="entry name" value="PAS domain"/>
    <property type="match status" value="1"/>
</dbReference>
<name>A0ABD4TJ68_9EURY</name>
<dbReference type="Pfam" id="PF02518">
    <property type="entry name" value="HATPase_c"/>
    <property type="match status" value="1"/>
</dbReference>
<organism evidence="2 3">
    <name type="scientific">Methanocalculus taiwanensis</name>
    <dbReference type="NCBI Taxonomy" id="106207"/>
    <lineage>
        <taxon>Archaea</taxon>
        <taxon>Methanobacteriati</taxon>
        <taxon>Methanobacteriota</taxon>
        <taxon>Stenosarchaea group</taxon>
        <taxon>Methanomicrobia</taxon>
        <taxon>Methanomicrobiales</taxon>
        <taxon>Methanocalculaceae</taxon>
        <taxon>Methanocalculus</taxon>
    </lineage>
</organism>
<dbReference type="GO" id="GO:0016301">
    <property type="term" value="F:kinase activity"/>
    <property type="evidence" value="ECO:0007669"/>
    <property type="project" value="UniProtKB-KW"/>
</dbReference>
<keyword evidence="3" id="KW-1185">Reference proteome</keyword>
<dbReference type="Gene3D" id="3.30.565.10">
    <property type="entry name" value="Histidine kinase-like ATPase, C-terminal domain"/>
    <property type="match status" value="1"/>
</dbReference>
<feature type="domain" description="Histidine kinase" evidence="1">
    <location>
        <begin position="141"/>
        <end position="335"/>
    </location>
</feature>
<dbReference type="Pfam" id="PF07568">
    <property type="entry name" value="HisKA_2"/>
    <property type="match status" value="1"/>
</dbReference>
<comment type="caution">
    <text evidence="2">The sequence shown here is derived from an EMBL/GenBank/DDBJ whole genome shotgun (WGS) entry which is preliminary data.</text>
</comment>
<dbReference type="InterPro" id="IPR011495">
    <property type="entry name" value="Sig_transdc_His_kin_sub2_dim/P"/>
</dbReference>
<dbReference type="InterPro" id="IPR003594">
    <property type="entry name" value="HATPase_dom"/>
</dbReference>
<dbReference type="PROSITE" id="PS50109">
    <property type="entry name" value="HIS_KIN"/>
    <property type="match status" value="1"/>
</dbReference>
<dbReference type="SUPFAM" id="SSF55874">
    <property type="entry name" value="ATPase domain of HSP90 chaperone/DNA topoisomerase II/histidine kinase"/>
    <property type="match status" value="1"/>
</dbReference>
<dbReference type="InterPro" id="IPR005467">
    <property type="entry name" value="His_kinase_dom"/>
</dbReference>
<evidence type="ECO:0000313" key="3">
    <source>
        <dbReference type="Proteomes" id="UP001524383"/>
    </source>
</evidence>
<evidence type="ECO:0000259" key="1">
    <source>
        <dbReference type="PROSITE" id="PS50109"/>
    </source>
</evidence>
<dbReference type="PANTHER" id="PTHR43065:SF23">
    <property type="entry name" value="SENSOR HISTIDINE KINASE PDTAS"/>
    <property type="match status" value="1"/>
</dbReference>
<gene>
    <name evidence="2" type="ORF">FTO68_04360</name>
</gene>
<dbReference type="EMBL" id="VOTZ01000007">
    <property type="protein sequence ID" value="MCQ1538224.1"/>
    <property type="molecule type" value="Genomic_DNA"/>
</dbReference>
<dbReference type="Proteomes" id="UP001524383">
    <property type="component" value="Unassembled WGS sequence"/>
</dbReference>
<reference evidence="2 3" key="1">
    <citation type="submission" date="2019-08" db="EMBL/GenBank/DDBJ databases">
        <authorList>
            <person name="Chen S.-C."/>
            <person name="Lai M.-C."/>
            <person name="You Y.-T."/>
        </authorList>
    </citation>
    <scope>NUCLEOTIDE SEQUENCE [LARGE SCALE GENOMIC DNA]</scope>
    <source>
        <strain evidence="2 3">P2F9704a</strain>
    </source>
</reference>
<proteinExistence type="predicted"/>
<dbReference type="SMART" id="SM00387">
    <property type="entry name" value="HATPase_c"/>
    <property type="match status" value="1"/>
</dbReference>
<accession>A0ABD4TJ68</accession>
<dbReference type="PANTHER" id="PTHR43065">
    <property type="entry name" value="SENSOR HISTIDINE KINASE"/>
    <property type="match status" value="1"/>
</dbReference>
<dbReference type="InterPro" id="IPR036890">
    <property type="entry name" value="HATPase_C_sf"/>
</dbReference>
<dbReference type="AlphaFoldDB" id="A0ABD4TJ68"/>
<sequence length="340" mass="38320">MHEDLCIQLFMRSPCGMLVFEKRTGSVIAINASLSKLLGCRSGLDMSIPLVSILQTGADSQQSRGIFEQKIRNAVMEERDGFTQLLRDASGVSAEYLIQPRPFALDFREYILISVSRVSDTVSSRLLVEEALAEKEVLLREVHHRVKNNLQVISSLLQLQSQFVDDPKILGYMTDSQNRVRALAYVYEHLYRSKELGRIDFSEYTTRITQSLRREYGSHAKNVQVIFDIRDVVLNPDTSVPLGLLLNELVSNAFRHAFPDEREGQITIVMHPLGDGGYSLMVSDDGIGMPAGIAIDKIQSLGLLLVSSLVTQLDGAIELKQDHGTEFNIRFYPLNYKERR</sequence>